<dbReference type="InterPro" id="IPR036291">
    <property type="entry name" value="NAD(P)-bd_dom_sf"/>
</dbReference>
<dbReference type="PANTHER" id="PTHR43180">
    <property type="entry name" value="3-OXOACYL-(ACYL-CARRIER-PROTEIN) REDUCTASE (AFU_ORTHOLOGUE AFUA_6G11210)"/>
    <property type="match status" value="1"/>
</dbReference>
<evidence type="ECO:0000256" key="4">
    <source>
        <dbReference type="SAM" id="MobiDB-lite"/>
    </source>
</evidence>
<dbReference type="EC" id="3.6.4.12" evidence="5"/>
<evidence type="ECO:0000256" key="2">
    <source>
        <dbReference type="ARBA" id="ARBA00023002"/>
    </source>
</evidence>
<accession>A0ABU6SI05</accession>
<dbReference type="CDD" id="cd05326">
    <property type="entry name" value="secoisolariciresinol-DH_like_SDR_c"/>
    <property type="match status" value="1"/>
</dbReference>
<evidence type="ECO:0000313" key="6">
    <source>
        <dbReference type="Proteomes" id="UP001341840"/>
    </source>
</evidence>
<dbReference type="Gene3D" id="3.40.50.720">
    <property type="entry name" value="NAD(P)-binding Rossmann-like Domain"/>
    <property type="match status" value="1"/>
</dbReference>
<proteinExistence type="inferred from homology"/>
<dbReference type="PANTHER" id="PTHR43180:SF41">
    <property type="entry name" value="SHORT-CHAIN DEHYDROGENASE REDUCTASE 2A"/>
    <property type="match status" value="1"/>
</dbReference>
<dbReference type="PRINTS" id="PR00080">
    <property type="entry name" value="SDRFAMILY"/>
</dbReference>
<dbReference type="SUPFAM" id="SSF51735">
    <property type="entry name" value="NAD(P)-binding Rossmann-fold domains"/>
    <property type="match status" value="1"/>
</dbReference>
<gene>
    <name evidence="5" type="primary">SDR2A_3</name>
    <name evidence="5" type="ORF">PIB30_047771</name>
</gene>
<keyword evidence="6" id="KW-1185">Reference proteome</keyword>
<evidence type="ECO:0000313" key="5">
    <source>
        <dbReference type="EMBL" id="MED6135568.1"/>
    </source>
</evidence>
<dbReference type="InterPro" id="IPR002347">
    <property type="entry name" value="SDR_fam"/>
</dbReference>
<dbReference type="GO" id="GO:0003678">
    <property type="term" value="F:DNA helicase activity"/>
    <property type="evidence" value="ECO:0007669"/>
    <property type="project" value="UniProtKB-EC"/>
</dbReference>
<dbReference type="GO" id="GO:0016787">
    <property type="term" value="F:hydrolase activity"/>
    <property type="evidence" value="ECO:0007669"/>
    <property type="project" value="UniProtKB-KW"/>
</dbReference>
<dbReference type="Pfam" id="PF00106">
    <property type="entry name" value="adh_short"/>
    <property type="match status" value="1"/>
</dbReference>
<comment type="similarity">
    <text evidence="1 3">Belongs to the short-chain dehydrogenases/reductases (SDR) family.</text>
</comment>
<protein>
    <submittedName>
        <fullName evidence="5">Short-chain dehydrogenase reductase 2a</fullName>
        <ecNumber evidence="5">3.6.4.12</ecNumber>
    </submittedName>
</protein>
<sequence>MVAATEVIMSDMPLQTTTTTPPDTTNLSSTPLNRLEGKIAIVTGGAKGIGEATVRLFVKHGAKVVIADVDDTLGSNLANSLSPSTTYVHCDVSIEQDVDNLVNSTVSRYGKLDIMFNNAGVLGDQSNSKKSIVNFDPDEFDQIMKVNVKGVALGIKHASRAMIPNGTGSIINTASVASVMGGLGPHSYTASKHAILGLTKNTACELGRHGIRVNSVSPFGVATSLLVNAWHDDGDGDVAAVEGSNVNLPSPEEVEKIEEFVRGLANLRGVTLRPKDVAEAALFLASEESRYVSGHNLVVDGGITSTRNCIGL</sequence>
<dbReference type="Proteomes" id="UP001341840">
    <property type="component" value="Unassembled WGS sequence"/>
</dbReference>
<evidence type="ECO:0000256" key="1">
    <source>
        <dbReference type="ARBA" id="ARBA00006484"/>
    </source>
</evidence>
<feature type="region of interest" description="Disordered" evidence="4">
    <location>
        <begin position="1"/>
        <end position="28"/>
    </location>
</feature>
<name>A0ABU6SI05_9FABA</name>
<dbReference type="EMBL" id="JASCZI010060723">
    <property type="protein sequence ID" value="MED6135568.1"/>
    <property type="molecule type" value="Genomic_DNA"/>
</dbReference>
<dbReference type="Pfam" id="PF13561">
    <property type="entry name" value="adh_short_C2"/>
    <property type="match status" value="1"/>
</dbReference>
<keyword evidence="2" id="KW-0560">Oxidoreductase</keyword>
<dbReference type="PRINTS" id="PR00081">
    <property type="entry name" value="GDHRDH"/>
</dbReference>
<feature type="compositionally biased region" description="Low complexity" evidence="4">
    <location>
        <begin position="13"/>
        <end position="28"/>
    </location>
</feature>
<reference evidence="5 6" key="1">
    <citation type="journal article" date="2023" name="Plants (Basel)">
        <title>Bridging the Gap: Combining Genomics and Transcriptomics Approaches to Understand Stylosanthes scabra, an Orphan Legume from the Brazilian Caatinga.</title>
        <authorList>
            <person name="Ferreira-Neto J.R.C."/>
            <person name="da Silva M.D."/>
            <person name="Binneck E."/>
            <person name="de Melo N.F."/>
            <person name="da Silva R.H."/>
            <person name="de Melo A.L.T.M."/>
            <person name="Pandolfi V."/>
            <person name="Bustamante F.O."/>
            <person name="Brasileiro-Vidal A.C."/>
            <person name="Benko-Iseppon A.M."/>
        </authorList>
    </citation>
    <scope>NUCLEOTIDE SEQUENCE [LARGE SCALE GENOMIC DNA]</scope>
    <source>
        <tissue evidence="5">Leaves</tissue>
    </source>
</reference>
<organism evidence="5 6">
    <name type="scientific">Stylosanthes scabra</name>
    <dbReference type="NCBI Taxonomy" id="79078"/>
    <lineage>
        <taxon>Eukaryota</taxon>
        <taxon>Viridiplantae</taxon>
        <taxon>Streptophyta</taxon>
        <taxon>Embryophyta</taxon>
        <taxon>Tracheophyta</taxon>
        <taxon>Spermatophyta</taxon>
        <taxon>Magnoliopsida</taxon>
        <taxon>eudicotyledons</taxon>
        <taxon>Gunneridae</taxon>
        <taxon>Pentapetalae</taxon>
        <taxon>rosids</taxon>
        <taxon>fabids</taxon>
        <taxon>Fabales</taxon>
        <taxon>Fabaceae</taxon>
        <taxon>Papilionoideae</taxon>
        <taxon>50 kb inversion clade</taxon>
        <taxon>dalbergioids sensu lato</taxon>
        <taxon>Dalbergieae</taxon>
        <taxon>Pterocarpus clade</taxon>
        <taxon>Stylosanthes</taxon>
    </lineage>
</organism>
<evidence type="ECO:0000256" key="3">
    <source>
        <dbReference type="RuleBase" id="RU000363"/>
    </source>
</evidence>
<dbReference type="InterPro" id="IPR045309">
    <property type="entry name" value="ABA2-like"/>
</dbReference>
<comment type="caution">
    <text evidence="5">The sequence shown here is derived from an EMBL/GenBank/DDBJ whole genome shotgun (WGS) entry which is preliminary data.</text>
</comment>
<keyword evidence="5" id="KW-0378">Hydrolase</keyword>